<feature type="compositionally biased region" description="Polar residues" evidence="1">
    <location>
        <begin position="169"/>
        <end position="190"/>
    </location>
</feature>
<gene>
    <name evidence="2" type="ORF">FJTKL_08630</name>
</gene>
<dbReference type="Proteomes" id="UP001600888">
    <property type="component" value="Unassembled WGS sequence"/>
</dbReference>
<accession>A0ABR4ER94</accession>
<feature type="region of interest" description="Disordered" evidence="1">
    <location>
        <begin position="164"/>
        <end position="196"/>
    </location>
</feature>
<proteinExistence type="predicted"/>
<dbReference type="EMBL" id="JBAWTH010000034">
    <property type="protein sequence ID" value="KAL2284801.1"/>
    <property type="molecule type" value="Genomic_DNA"/>
</dbReference>
<reference evidence="2 3" key="1">
    <citation type="submission" date="2024-03" db="EMBL/GenBank/DDBJ databases">
        <title>A high-quality draft genome sequence of Diaporthe vaccinii, a causative agent of upright dieback and viscid rot disease in cranberry plants.</title>
        <authorList>
            <person name="Sarrasin M."/>
            <person name="Lang B.F."/>
            <person name="Burger G."/>
        </authorList>
    </citation>
    <scope>NUCLEOTIDE SEQUENCE [LARGE SCALE GENOMIC DNA]</scope>
    <source>
        <strain evidence="2 3">IS7</strain>
    </source>
</reference>
<feature type="region of interest" description="Disordered" evidence="1">
    <location>
        <begin position="38"/>
        <end position="58"/>
    </location>
</feature>
<feature type="region of interest" description="Disordered" evidence="1">
    <location>
        <begin position="217"/>
        <end position="258"/>
    </location>
</feature>
<evidence type="ECO:0000313" key="3">
    <source>
        <dbReference type="Proteomes" id="UP001600888"/>
    </source>
</evidence>
<evidence type="ECO:0000313" key="2">
    <source>
        <dbReference type="EMBL" id="KAL2284801.1"/>
    </source>
</evidence>
<keyword evidence="3" id="KW-1185">Reference proteome</keyword>
<protein>
    <submittedName>
        <fullName evidence="2">Uncharacterized protein</fullName>
    </submittedName>
</protein>
<evidence type="ECO:0000256" key="1">
    <source>
        <dbReference type="SAM" id="MobiDB-lite"/>
    </source>
</evidence>
<organism evidence="2 3">
    <name type="scientific">Diaporthe vaccinii</name>
    <dbReference type="NCBI Taxonomy" id="105482"/>
    <lineage>
        <taxon>Eukaryota</taxon>
        <taxon>Fungi</taxon>
        <taxon>Dikarya</taxon>
        <taxon>Ascomycota</taxon>
        <taxon>Pezizomycotina</taxon>
        <taxon>Sordariomycetes</taxon>
        <taxon>Sordariomycetidae</taxon>
        <taxon>Diaporthales</taxon>
        <taxon>Diaporthaceae</taxon>
        <taxon>Diaporthe</taxon>
        <taxon>Diaporthe eres species complex</taxon>
    </lineage>
</organism>
<feature type="region of interest" description="Disordered" evidence="1">
    <location>
        <begin position="1"/>
        <end position="23"/>
    </location>
</feature>
<comment type="caution">
    <text evidence="2">The sequence shown here is derived from an EMBL/GenBank/DDBJ whole genome shotgun (WGS) entry which is preliminary data.</text>
</comment>
<name>A0ABR4ER94_9PEZI</name>
<sequence length="258" mass="28012">MDTPKISIEKVHQDENAPTAAGEDKIDTQQLNAMPAASAFLPLSPETAGGGNMGTSANPADPVISLRIQRAGASRDELDDEALELTQILRDFIFETSEVTGILAGHPEIIAPFQYDLSMLDATSAFLASMLGPGTYGSVRPTEDQALRRTEARNRCYRTIHQMRRIPGEQQQVDYSDQDGTASVQETQTPDFKPCQSIEIRRGDTLAHNLSRVLKFQLDGTGQEDSGSTQEEQDQLEVGGSDQGGSRPSQSDSVDEVD</sequence>